<keyword evidence="4" id="KW-1185">Reference proteome</keyword>
<dbReference type="PROSITE" id="PS00108">
    <property type="entry name" value="PROTEIN_KINASE_ST"/>
    <property type="match status" value="1"/>
</dbReference>
<dbReference type="Pfam" id="PF13181">
    <property type="entry name" value="TPR_8"/>
    <property type="match status" value="1"/>
</dbReference>
<dbReference type="SUPFAM" id="SSF48452">
    <property type="entry name" value="TPR-like"/>
    <property type="match status" value="3"/>
</dbReference>
<dbReference type="GO" id="GO:0004672">
    <property type="term" value="F:protein kinase activity"/>
    <property type="evidence" value="ECO:0007669"/>
    <property type="project" value="InterPro"/>
</dbReference>
<name>A0A9W9IKQ5_9EURO</name>
<dbReference type="PANTHER" id="PTHR46082:SF6">
    <property type="entry name" value="AAA+ ATPASE DOMAIN-CONTAINING PROTEIN-RELATED"/>
    <property type="match status" value="1"/>
</dbReference>
<dbReference type="InterPro" id="IPR000719">
    <property type="entry name" value="Prot_kinase_dom"/>
</dbReference>
<feature type="domain" description="Protein kinase" evidence="2">
    <location>
        <begin position="43"/>
        <end position="306"/>
    </location>
</feature>
<dbReference type="Pfam" id="PF00069">
    <property type="entry name" value="Pkinase"/>
    <property type="match status" value="1"/>
</dbReference>
<comment type="caution">
    <text evidence="3">The sequence shown here is derived from an EMBL/GenBank/DDBJ whole genome shotgun (WGS) entry which is preliminary data.</text>
</comment>
<dbReference type="Pfam" id="PF13432">
    <property type="entry name" value="TPR_16"/>
    <property type="match status" value="1"/>
</dbReference>
<dbReference type="Pfam" id="PF13424">
    <property type="entry name" value="TPR_12"/>
    <property type="match status" value="3"/>
</dbReference>
<evidence type="ECO:0000259" key="2">
    <source>
        <dbReference type="PROSITE" id="PS50011"/>
    </source>
</evidence>
<dbReference type="PROSITE" id="PS50011">
    <property type="entry name" value="PROTEIN_KINASE_DOM"/>
    <property type="match status" value="1"/>
</dbReference>
<sequence length="1037" mass="118530">MAPGHSDLVADTKIRVEFDADITYRFTIQSGASRRRVETKELWKTEKRIGQGISGSVWLHRRLAQGDPELQAVKKIDKSKLESHKVDWYKELEAIAKFSQQKYRGLFVDYIGWYETDDFAYIAMEYIEHGSLDNYLKESLPEVEAREITRQIAEGLCDLHANNFVHRDLKPANIMVVQKAPEWWVKIGDFGISKRVNEDTSLKTSVGTRLFMAPEAQMIYPPDVEDNCHYTEQVDIWSLGVLVYYMLFHLYPFTVDNKFLPKYVRGAPLPFPHPPDSLVCDFFNGSLAANASKRMSAKDVLECDWLQQSSTQLDGLAHQMTNLEVQDQEDETMSIRTMSTIETDEAWDIAQETTREPAADWDAINATERRRPEVPQVIYDESKTARYMPTSDSTPASKSLNPTHRRVASTKRDETLLRRMHDQEPVNGRVPLPFVGIPPSNDYSSEEETEDPGSASFNEGVKCFYRQEVQQALAHFQTAVRENTAKFGTMDTRTSSCQHALGMTYYNLQQYMLAAEWLKAAVAGWWSAFGPTHYATLSSAYSASCSFWMAKDYPRAELEFKALLGSYQNTYGSDSAETNEVLFYLADALLEQNKHEEAEEVLKRCLEWQNRHHGPFHQTTLYAQGHLGTSLMTLERYEEATPVIEANVQALQVAEGPDAPTTIFMIHKLGLVLLRLDKTREAAVWLQKVVDVYRRGLPDTGGEEVYLDSLFRLGTAYSTTKDYKESESLLKEAAERQKAEWGICQKTLPTLYRLGIVQFHLKKYRDASKTLQETVEGQRIVLGSLHADTLEAMYWLGYSFRYMKKDSQAKGWFREAFEGQKEVFGFANYDTLQSLVALSKSLFSLQQYKEAEASYFELIDGWTRYRGPNHKDTLTAVYGLGRAQYKDGNYVEAEKTLRRLVETEKSISGRSRTSTLDAMESLGWTLFRLNKYEEGEVVVRELLKRRKKKLGAEATETIDSTRALALHLESQSKFDEAAPLLNQVLLARRKTLGHDHSYTKQSEKEYRRCYRMARWSDNYGSDDSLSSISSSGADIVS</sequence>
<dbReference type="Pfam" id="PF13374">
    <property type="entry name" value="TPR_10"/>
    <property type="match status" value="2"/>
</dbReference>
<dbReference type="EMBL" id="JAPQKO010000002">
    <property type="protein sequence ID" value="KAJ5180898.1"/>
    <property type="molecule type" value="Genomic_DNA"/>
</dbReference>
<proteinExistence type="predicted"/>
<evidence type="ECO:0000313" key="3">
    <source>
        <dbReference type="EMBL" id="KAJ5180898.1"/>
    </source>
</evidence>
<dbReference type="OrthoDB" id="10252171at2759"/>
<dbReference type="InterPro" id="IPR011990">
    <property type="entry name" value="TPR-like_helical_dom_sf"/>
</dbReference>
<reference evidence="3" key="2">
    <citation type="journal article" date="2023" name="IMA Fungus">
        <title>Comparative genomic study of the Penicillium genus elucidates a diverse pangenome and 15 lateral gene transfer events.</title>
        <authorList>
            <person name="Petersen C."/>
            <person name="Sorensen T."/>
            <person name="Nielsen M.R."/>
            <person name="Sondergaard T.E."/>
            <person name="Sorensen J.L."/>
            <person name="Fitzpatrick D.A."/>
            <person name="Frisvad J.C."/>
            <person name="Nielsen K.L."/>
        </authorList>
    </citation>
    <scope>NUCLEOTIDE SEQUENCE</scope>
    <source>
        <strain evidence="3">IBT 21917</strain>
    </source>
</reference>
<feature type="region of interest" description="Disordered" evidence="1">
    <location>
        <begin position="427"/>
        <end position="453"/>
    </location>
</feature>
<dbReference type="PANTHER" id="PTHR46082">
    <property type="entry name" value="ATP/GTP-BINDING PROTEIN-RELATED"/>
    <property type="match status" value="1"/>
</dbReference>
<reference evidence="3" key="1">
    <citation type="submission" date="2022-11" db="EMBL/GenBank/DDBJ databases">
        <authorList>
            <person name="Petersen C."/>
        </authorList>
    </citation>
    <scope>NUCLEOTIDE SEQUENCE</scope>
    <source>
        <strain evidence="3">IBT 21917</strain>
    </source>
</reference>
<evidence type="ECO:0000256" key="1">
    <source>
        <dbReference type="SAM" id="MobiDB-lite"/>
    </source>
</evidence>
<gene>
    <name evidence="3" type="ORF">N7492_004108</name>
</gene>
<dbReference type="InterPro" id="IPR019734">
    <property type="entry name" value="TPR_rpt"/>
</dbReference>
<dbReference type="InterPro" id="IPR053137">
    <property type="entry name" value="NLR-like"/>
</dbReference>
<dbReference type="CDD" id="cd00180">
    <property type="entry name" value="PKc"/>
    <property type="match status" value="1"/>
</dbReference>
<dbReference type="SMART" id="SM00028">
    <property type="entry name" value="TPR"/>
    <property type="match status" value="8"/>
</dbReference>
<dbReference type="SMART" id="SM00220">
    <property type="entry name" value="S_TKc"/>
    <property type="match status" value="1"/>
</dbReference>
<dbReference type="SUPFAM" id="SSF56112">
    <property type="entry name" value="Protein kinase-like (PK-like)"/>
    <property type="match status" value="1"/>
</dbReference>
<evidence type="ECO:0000313" key="4">
    <source>
        <dbReference type="Proteomes" id="UP001146351"/>
    </source>
</evidence>
<dbReference type="Gene3D" id="1.25.40.10">
    <property type="entry name" value="Tetratricopeptide repeat domain"/>
    <property type="match status" value="4"/>
</dbReference>
<protein>
    <recommendedName>
        <fullName evidence="2">Protein kinase domain-containing protein</fullName>
    </recommendedName>
</protein>
<feature type="region of interest" description="Disordered" evidence="1">
    <location>
        <begin position="387"/>
        <end position="412"/>
    </location>
</feature>
<accession>A0A9W9IKQ5</accession>
<dbReference type="GO" id="GO:0005524">
    <property type="term" value="F:ATP binding"/>
    <property type="evidence" value="ECO:0007669"/>
    <property type="project" value="InterPro"/>
</dbReference>
<dbReference type="Gene3D" id="1.10.510.10">
    <property type="entry name" value="Transferase(Phosphotransferase) domain 1"/>
    <property type="match status" value="1"/>
</dbReference>
<dbReference type="InterPro" id="IPR011009">
    <property type="entry name" value="Kinase-like_dom_sf"/>
</dbReference>
<organism evidence="3 4">
    <name type="scientific">Penicillium capsulatum</name>
    <dbReference type="NCBI Taxonomy" id="69766"/>
    <lineage>
        <taxon>Eukaryota</taxon>
        <taxon>Fungi</taxon>
        <taxon>Dikarya</taxon>
        <taxon>Ascomycota</taxon>
        <taxon>Pezizomycotina</taxon>
        <taxon>Eurotiomycetes</taxon>
        <taxon>Eurotiomycetidae</taxon>
        <taxon>Eurotiales</taxon>
        <taxon>Aspergillaceae</taxon>
        <taxon>Penicillium</taxon>
    </lineage>
</organism>
<feature type="compositionally biased region" description="Polar residues" evidence="1">
    <location>
        <begin position="390"/>
        <end position="402"/>
    </location>
</feature>
<dbReference type="AlphaFoldDB" id="A0A9W9IKQ5"/>
<dbReference type="Proteomes" id="UP001146351">
    <property type="component" value="Unassembled WGS sequence"/>
</dbReference>
<dbReference type="InterPro" id="IPR008271">
    <property type="entry name" value="Ser/Thr_kinase_AS"/>
</dbReference>